<evidence type="ECO:0000256" key="3">
    <source>
        <dbReference type="PROSITE-ProRule" id="PRU00169"/>
    </source>
</evidence>
<dbReference type="PROSITE" id="PS50110">
    <property type="entry name" value="RESPONSE_REGULATORY"/>
    <property type="match status" value="1"/>
</dbReference>
<dbReference type="Gene3D" id="3.40.50.2300">
    <property type="match status" value="1"/>
</dbReference>
<dbReference type="InterPro" id="IPR001789">
    <property type="entry name" value="Sig_transdc_resp-reg_receiver"/>
</dbReference>
<dbReference type="SUPFAM" id="SSF52172">
    <property type="entry name" value="CheY-like"/>
    <property type="match status" value="1"/>
</dbReference>
<dbReference type="GO" id="GO:0000160">
    <property type="term" value="P:phosphorelay signal transduction system"/>
    <property type="evidence" value="ECO:0007669"/>
    <property type="project" value="UniProtKB-KW"/>
</dbReference>
<gene>
    <name evidence="5" type="ORF">KI809_10465</name>
</gene>
<dbReference type="SMART" id="SM00448">
    <property type="entry name" value="REC"/>
    <property type="match status" value="1"/>
</dbReference>
<evidence type="ECO:0000313" key="6">
    <source>
        <dbReference type="Proteomes" id="UP000811899"/>
    </source>
</evidence>
<reference evidence="5 6" key="1">
    <citation type="submission" date="2021-05" db="EMBL/GenBank/DDBJ databases">
        <title>The draft genome of Geobacter pelophilus DSM 12255.</title>
        <authorList>
            <person name="Xu Z."/>
            <person name="Masuda Y."/>
            <person name="Itoh H."/>
            <person name="Senoo K."/>
        </authorList>
    </citation>
    <scope>NUCLEOTIDE SEQUENCE [LARGE SCALE GENOMIC DNA]</scope>
    <source>
        <strain evidence="5 6">DSM 12255</strain>
    </source>
</reference>
<feature type="domain" description="Response regulatory" evidence="4">
    <location>
        <begin position="2"/>
        <end position="129"/>
    </location>
</feature>
<keyword evidence="6" id="KW-1185">Reference proteome</keyword>
<evidence type="ECO:0000256" key="2">
    <source>
        <dbReference type="ARBA" id="ARBA00023012"/>
    </source>
</evidence>
<dbReference type="AlphaFoldDB" id="A0AAW4L590"/>
<dbReference type="EMBL" id="JAHCVJ010000003">
    <property type="protein sequence ID" value="MBT0664722.1"/>
    <property type="molecule type" value="Genomic_DNA"/>
</dbReference>
<evidence type="ECO:0000256" key="1">
    <source>
        <dbReference type="ARBA" id="ARBA00022553"/>
    </source>
</evidence>
<keyword evidence="2" id="KW-0902">Two-component regulatory system</keyword>
<organism evidence="5 6">
    <name type="scientific">Geoanaerobacter pelophilus</name>
    <dbReference type="NCBI Taxonomy" id="60036"/>
    <lineage>
        <taxon>Bacteria</taxon>
        <taxon>Pseudomonadati</taxon>
        <taxon>Thermodesulfobacteriota</taxon>
        <taxon>Desulfuromonadia</taxon>
        <taxon>Geobacterales</taxon>
        <taxon>Geobacteraceae</taxon>
        <taxon>Geoanaerobacter</taxon>
    </lineage>
</organism>
<dbReference type="Pfam" id="PF00072">
    <property type="entry name" value="Response_reg"/>
    <property type="match status" value="1"/>
</dbReference>
<comment type="caution">
    <text evidence="5">The sequence shown here is derived from an EMBL/GenBank/DDBJ whole genome shotgun (WGS) entry which is preliminary data.</text>
</comment>
<protein>
    <submittedName>
        <fullName evidence="5">Response regulator</fullName>
    </submittedName>
</protein>
<evidence type="ECO:0000259" key="4">
    <source>
        <dbReference type="PROSITE" id="PS50110"/>
    </source>
</evidence>
<feature type="modified residue" description="4-aspartylphosphate" evidence="3">
    <location>
        <position position="55"/>
    </location>
</feature>
<accession>A0AAW4L590</accession>
<sequence>MRILIAEDDFYCRKLMLACLAPLGECDAATNGQEAFDAFATGHKEGKPYDLICLDIMMPEVDGVEALKKIRDMEEGELGIKRRNRCMIIMVTALEDMKMIMSSYHSLCDAYVMKPIEQRQLLEQVRQLGFNV</sequence>
<dbReference type="RefSeq" id="WP_214171474.1">
    <property type="nucleotide sequence ID" value="NZ_JAHCVJ010000003.1"/>
</dbReference>
<keyword evidence="1 3" id="KW-0597">Phosphoprotein</keyword>
<dbReference type="InterPro" id="IPR011006">
    <property type="entry name" value="CheY-like_superfamily"/>
</dbReference>
<dbReference type="PANTHER" id="PTHR45339:SF1">
    <property type="entry name" value="HYBRID SIGNAL TRANSDUCTION HISTIDINE KINASE J"/>
    <property type="match status" value="1"/>
</dbReference>
<evidence type="ECO:0000313" key="5">
    <source>
        <dbReference type="EMBL" id="MBT0664722.1"/>
    </source>
</evidence>
<name>A0AAW4L590_9BACT</name>
<dbReference type="PANTHER" id="PTHR45339">
    <property type="entry name" value="HYBRID SIGNAL TRANSDUCTION HISTIDINE KINASE J"/>
    <property type="match status" value="1"/>
</dbReference>
<dbReference type="CDD" id="cd17546">
    <property type="entry name" value="REC_hyHK_CKI1_RcsC-like"/>
    <property type="match status" value="1"/>
</dbReference>
<proteinExistence type="predicted"/>
<dbReference type="Proteomes" id="UP000811899">
    <property type="component" value="Unassembled WGS sequence"/>
</dbReference>